<dbReference type="EMBL" id="BHVO01000107">
    <property type="protein sequence ID" value="GCA72503.1"/>
    <property type="molecule type" value="Genomic_DNA"/>
</dbReference>
<feature type="transmembrane region" description="Helical" evidence="1">
    <location>
        <begin position="141"/>
        <end position="163"/>
    </location>
</feature>
<accession>A0A5A5R7Q7</accession>
<protein>
    <submittedName>
        <fullName evidence="2">Uncharacterized protein</fullName>
    </submittedName>
</protein>
<evidence type="ECO:0000256" key="1">
    <source>
        <dbReference type="SAM" id="Phobius"/>
    </source>
</evidence>
<dbReference type="AlphaFoldDB" id="A0A5A5R7Q7"/>
<feature type="transmembrane region" description="Helical" evidence="1">
    <location>
        <begin position="85"/>
        <end position="110"/>
    </location>
</feature>
<feature type="transmembrane region" description="Helical" evidence="1">
    <location>
        <begin position="53"/>
        <end position="73"/>
    </location>
</feature>
<gene>
    <name evidence="2" type="ORF">MiYa_04056</name>
</gene>
<evidence type="ECO:0000313" key="2">
    <source>
        <dbReference type="EMBL" id="GCA72503.1"/>
    </source>
</evidence>
<comment type="caution">
    <text evidence="2">The sequence shown here is derived from an EMBL/GenBank/DDBJ whole genome shotgun (WGS) entry which is preliminary data.</text>
</comment>
<dbReference type="Proteomes" id="UP000323569">
    <property type="component" value="Unassembled WGS sequence"/>
</dbReference>
<proteinExistence type="predicted"/>
<feature type="transmembrane region" description="Helical" evidence="1">
    <location>
        <begin position="116"/>
        <end position="134"/>
    </location>
</feature>
<keyword evidence="1" id="KW-1133">Transmembrane helix</keyword>
<keyword evidence="1" id="KW-0472">Membrane</keyword>
<organism evidence="2 3">
    <name type="scientific">Microcystis aeruginosa NIES-2519</name>
    <dbReference type="NCBI Taxonomy" id="2303981"/>
    <lineage>
        <taxon>Bacteria</taxon>
        <taxon>Bacillati</taxon>
        <taxon>Cyanobacteriota</taxon>
        <taxon>Cyanophyceae</taxon>
        <taxon>Oscillatoriophycideae</taxon>
        <taxon>Chroococcales</taxon>
        <taxon>Microcystaceae</taxon>
        <taxon>Microcystis</taxon>
    </lineage>
</organism>
<sequence>MSSRAQHLLKINLVVLLLVLALIAGVDRAKLPASLLFYPPATPPSPIAGVLTHSFQFLCCLPPIVCLFSYALLSRKASFRNSRHFLLVSAIITGLFAINEIFRIHIILLYFDIPKFLTISVYALVILIYGLVFWRQIRQTYYQILIIALALLTLAITIDFLPIKNRGFASLSEGIPKLLSAVNLAGYFWDVCFQEIAAKLKFQ</sequence>
<evidence type="ECO:0000313" key="3">
    <source>
        <dbReference type="Proteomes" id="UP000323569"/>
    </source>
</evidence>
<reference evidence="2 3" key="1">
    <citation type="submission" date="2018-09" db="EMBL/GenBank/DDBJ databases">
        <title>Evolutionary history of phycoerythrin pigmentation in the water bloom-forming cyanobacterium Microcystis aeruginosa.</title>
        <authorList>
            <person name="Tanabe Y."/>
            <person name="Tanabe Y."/>
            <person name="Yamaguchi H."/>
        </authorList>
    </citation>
    <scope>NUCLEOTIDE SEQUENCE [LARGE SCALE GENOMIC DNA]</scope>
    <source>
        <strain evidence="2 3">NIES-2519</strain>
    </source>
</reference>
<name>A0A5A5R7Q7_MICAE</name>
<keyword evidence="1" id="KW-0812">Transmembrane</keyword>
<dbReference type="RefSeq" id="WP_149979667.1">
    <property type="nucleotide sequence ID" value="NZ_BHVO01000107.1"/>
</dbReference>